<comment type="similarity">
    <text evidence="2">Belongs to the tRNA methyltransferase O family.</text>
</comment>
<organism evidence="4 5">
    <name type="scientific">Thermoanaerobacterium butyriciformans</name>
    <dbReference type="NCBI Taxonomy" id="1702242"/>
    <lineage>
        <taxon>Bacteria</taxon>
        <taxon>Bacillati</taxon>
        <taxon>Bacillota</taxon>
        <taxon>Clostridia</taxon>
        <taxon>Thermoanaerobacterales</taxon>
        <taxon>Thermoanaerobacteraceae</taxon>
        <taxon>Thermoanaerobacterium</taxon>
    </lineage>
</organism>
<keyword evidence="4" id="KW-0489">Methyltransferase</keyword>
<protein>
    <submittedName>
        <fullName evidence="4">tRNA-Thr(GGU) m(6)t(6)A37 methyltransferase TsaA</fullName>
    </submittedName>
</protein>
<dbReference type="GO" id="GO:0032259">
    <property type="term" value="P:methylation"/>
    <property type="evidence" value="ECO:0007669"/>
    <property type="project" value="UniProtKB-KW"/>
</dbReference>
<evidence type="ECO:0000313" key="4">
    <source>
        <dbReference type="EMBL" id="MBP2071481.1"/>
    </source>
</evidence>
<dbReference type="RefSeq" id="WP_209453389.1">
    <property type="nucleotide sequence ID" value="NZ_JAGGLT010000008.1"/>
</dbReference>
<dbReference type="Gene3D" id="2.40.30.70">
    <property type="entry name" value="YaeB-like"/>
    <property type="match status" value="1"/>
</dbReference>
<evidence type="ECO:0000256" key="1">
    <source>
        <dbReference type="ARBA" id="ARBA00022691"/>
    </source>
</evidence>
<dbReference type="Proteomes" id="UP001166402">
    <property type="component" value="Unassembled WGS sequence"/>
</dbReference>
<evidence type="ECO:0000313" key="5">
    <source>
        <dbReference type="Proteomes" id="UP001166402"/>
    </source>
</evidence>
<feature type="domain" description="TsaA-like" evidence="3">
    <location>
        <begin position="3"/>
        <end position="133"/>
    </location>
</feature>
<gene>
    <name evidence="4" type="ORF">J2Z80_000996</name>
</gene>
<proteinExistence type="inferred from homology"/>
<dbReference type="InterPro" id="IPR040372">
    <property type="entry name" value="YaeB-like"/>
</dbReference>
<keyword evidence="5" id="KW-1185">Reference proteome</keyword>
<dbReference type="PANTHER" id="PTHR12818">
    <property type="entry name" value="TRNA (ADENINE(37)-N6)-METHYLTRANSFERASE"/>
    <property type="match status" value="1"/>
</dbReference>
<evidence type="ECO:0000259" key="3">
    <source>
        <dbReference type="PROSITE" id="PS51668"/>
    </source>
</evidence>
<dbReference type="SUPFAM" id="SSF118196">
    <property type="entry name" value="YaeB-like"/>
    <property type="match status" value="1"/>
</dbReference>
<dbReference type="CDD" id="cd09281">
    <property type="entry name" value="UPF0066"/>
    <property type="match status" value="1"/>
</dbReference>
<dbReference type="PANTHER" id="PTHR12818:SF0">
    <property type="entry name" value="TRNA (ADENINE(37)-N6)-METHYLTRANSFERASE"/>
    <property type="match status" value="1"/>
</dbReference>
<keyword evidence="1" id="KW-0949">S-adenosyl-L-methionine</keyword>
<dbReference type="InterPro" id="IPR023370">
    <property type="entry name" value="TrmO-like_N"/>
</dbReference>
<sequence>MEINPIGIIHSPYKNKSDAPFQGRMNNVETVLEIYPEYVDGLLSIEERKHIIVLYWQHLSKRDILRHVTPWGPELRGVFSTRTPNRPNPIAFCVADLMKVDGNKLYVKGVDALDGSYLIDVKPYVYELDSIKGPDDILL</sequence>
<dbReference type="NCBIfam" id="TIGR00104">
    <property type="entry name" value="tRNA_TsaA"/>
    <property type="match status" value="1"/>
</dbReference>
<dbReference type="InterPro" id="IPR036413">
    <property type="entry name" value="YaeB-like_sf"/>
</dbReference>
<dbReference type="Pfam" id="PF01980">
    <property type="entry name" value="TrmO_N"/>
    <property type="match status" value="1"/>
</dbReference>
<evidence type="ECO:0000256" key="2">
    <source>
        <dbReference type="ARBA" id="ARBA00033753"/>
    </source>
</evidence>
<dbReference type="PROSITE" id="PS51668">
    <property type="entry name" value="TSAA_2"/>
    <property type="match status" value="1"/>
</dbReference>
<accession>A0ABS4NCS7</accession>
<name>A0ABS4NCS7_9THEO</name>
<dbReference type="GO" id="GO:0008168">
    <property type="term" value="F:methyltransferase activity"/>
    <property type="evidence" value="ECO:0007669"/>
    <property type="project" value="UniProtKB-KW"/>
</dbReference>
<dbReference type="EMBL" id="JAGGLT010000008">
    <property type="protein sequence ID" value="MBP2071481.1"/>
    <property type="molecule type" value="Genomic_DNA"/>
</dbReference>
<dbReference type="InterPro" id="IPR036414">
    <property type="entry name" value="YaeB_N_sf"/>
</dbReference>
<reference evidence="4" key="1">
    <citation type="submission" date="2021-03" db="EMBL/GenBank/DDBJ databases">
        <title>Genomic Encyclopedia of Type Strains, Phase IV (KMG-IV): sequencing the most valuable type-strain genomes for metagenomic binning, comparative biology and taxonomic classification.</title>
        <authorList>
            <person name="Goeker M."/>
        </authorList>
    </citation>
    <scope>NUCLEOTIDE SEQUENCE</scope>
    <source>
        <strain evidence="4">DSM 101588</strain>
    </source>
</reference>
<keyword evidence="4" id="KW-0808">Transferase</keyword>
<comment type="caution">
    <text evidence="4">The sequence shown here is derived from an EMBL/GenBank/DDBJ whole genome shotgun (WGS) entry which is preliminary data.</text>
</comment>